<evidence type="ECO:0000256" key="5">
    <source>
        <dbReference type="ARBA" id="ARBA00023136"/>
    </source>
</evidence>
<dbReference type="Proteomes" id="UP000494183">
    <property type="component" value="Unassembled WGS sequence"/>
</dbReference>
<organism evidence="8 9">
    <name type="scientific">Achromobacter insolitus</name>
    <dbReference type="NCBI Taxonomy" id="217204"/>
    <lineage>
        <taxon>Bacteria</taxon>
        <taxon>Pseudomonadati</taxon>
        <taxon>Pseudomonadota</taxon>
        <taxon>Betaproteobacteria</taxon>
        <taxon>Burkholderiales</taxon>
        <taxon>Alcaligenaceae</taxon>
        <taxon>Achromobacter</taxon>
    </lineage>
</organism>
<dbReference type="AlphaFoldDB" id="A0A6S7FH87"/>
<feature type="chain" id="PRO_5028896151" description="Threonine efflux protein" evidence="7">
    <location>
        <begin position="18"/>
        <end position="206"/>
    </location>
</feature>
<dbReference type="Pfam" id="PF01810">
    <property type="entry name" value="LysE"/>
    <property type="match status" value="1"/>
</dbReference>
<evidence type="ECO:0000313" key="9">
    <source>
        <dbReference type="Proteomes" id="UP000494183"/>
    </source>
</evidence>
<evidence type="ECO:0000256" key="4">
    <source>
        <dbReference type="ARBA" id="ARBA00022989"/>
    </source>
</evidence>
<dbReference type="RefSeq" id="WP_025513251.1">
    <property type="nucleotide sequence ID" value="NZ_CADILH010000007.1"/>
</dbReference>
<evidence type="ECO:0000256" key="3">
    <source>
        <dbReference type="ARBA" id="ARBA00022692"/>
    </source>
</evidence>
<comment type="subcellular location">
    <subcellularLocation>
        <location evidence="1">Cell membrane</location>
        <topology evidence="1">Multi-pass membrane protein</topology>
    </subcellularLocation>
</comment>
<reference evidence="8 9" key="1">
    <citation type="submission" date="2020-04" db="EMBL/GenBank/DDBJ databases">
        <authorList>
            <person name="De Canck E."/>
        </authorList>
    </citation>
    <scope>NUCLEOTIDE SEQUENCE [LARGE SCALE GENOMIC DNA]</scope>
    <source>
        <strain evidence="8 9">LMG 6000</strain>
    </source>
</reference>
<feature type="transmembrane region" description="Helical" evidence="6">
    <location>
        <begin position="150"/>
        <end position="174"/>
    </location>
</feature>
<keyword evidence="4 6" id="KW-1133">Transmembrane helix</keyword>
<keyword evidence="5 6" id="KW-0472">Membrane</keyword>
<gene>
    <name evidence="8" type="ORF">LMG6000_04204</name>
</gene>
<feature type="transmembrane region" description="Helical" evidence="6">
    <location>
        <begin position="113"/>
        <end position="138"/>
    </location>
</feature>
<protein>
    <recommendedName>
        <fullName evidence="10">Threonine efflux protein</fullName>
    </recommendedName>
</protein>
<dbReference type="PANTHER" id="PTHR30086:SF20">
    <property type="entry name" value="ARGININE EXPORTER PROTEIN ARGO-RELATED"/>
    <property type="match status" value="1"/>
</dbReference>
<evidence type="ECO:0008006" key="10">
    <source>
        <dbReference type="Google" id="ProtNLM"/>
    </source>
</evidence>
<keyword evidence="9" id="KW-1185">Reference proteome</keyword>
<feature type="transmembrane region" description="Helical" evidence="6">
    <location>
        <begin position="74"/>
        <end position="93"/>
    </location>
</feature>
<dbReference type="GO" id="GO:0005886">
    <property type="term" value="C:plasma membrane"/>
    <property type="evidence" value="ECO:0007669"/>
    <property type="project" value="UniProtKB-SubCell"/>
</dbReference>
<keyword evidence="7" id="KW-0732">Signal</keyword>
<evidence type="ECO:0000256" key="7">
    <source>
        <dbReference type="SAM" id="SignalP"/>
    </source>
</evidence>
<keyword evidence="2" id="KW-1003">Cell membrane</keyword>
<feature type="transmembrane region" description="Helical" evidence="6">
    <location>
        <begin position="41"/>
        <end position="62"/>
    </location>
</feature>
<evidence type="ECO:0000313" key="8">
    <source>
        <dbReference type="EMBL" id="CAB3935197.1"/>
    </source>
</evidence>
<evidence type="ECO:0000256" key="6">
    <source>
        <dbReference type="SAM" id="Phobius"/>
    </source>
</evidence>
<dbReference type="GO" id="GO:0015171">
    <property type="term" value="F:amino acid transmembrane transporter activity"/>
    <property type="evidence" value="ECO:0007669"/>
    <property type="project" value="TreeGrafter"/>
</dbReference>
<keyword evidence="3 6" id="KW-0812">Transmembrane</keyword>
<dbReference type="GeneID" id="83664651"/>
<feature type="signal peptide" evidence="7">
    <location>
        <begin position="1"/>
        <end position="17"/>
    </location>
</feature>
<dbReference type="EMBL" id="CADILH010000007">
    <property type="protein sequence ID" value="CAB3935197.1"/>
    <property type="molecule type" value="Genomic_DNA"/>
</dbReference>
<evidence type="ECO:0000256" key="1">
    <source>
        <dbReference type="ARBA" id="ARBA00004651"/>
    </source>
</evidence>
<proteinExistence type="predicted"/>
<dbReference type="InterPro" id="IPR001123">
    <property type="entry name" value="LeuE-type"/>
</dbReference>
<sequence length="206" mass="21167">MTAFAALSLFLAMIALAAMPSSSVALVVVRSATLGVRHGVATALGIVVGDLLFVVLAIAGLVAAVEVMGSVFTVLRYVAAAYLIWVGVGLIRHRDQPPKPRGAHETGGIWASFVAGMILTLGDVKAVVFYAALFPVFVDVSVLTTFDASLIAAITVVAVGGVKVVYAVAARAVVSASRDLPFKRPVRVTMGTLMIGAGGYLLAKGV</sequence>
<accession>A0A6S7FH87</accession>
<dbReference type="PANTHER" id="PTHR30086">
    <property type="entry name" value="ARGININE EXPORTER PROTEIN ARGO"/>
    <property type="match status" value="1"/>
</dbReference>
<name>A0A6S7FH87_9BURK</name>
<evidence type="ECO:0000256" key="2">
    <source>
        <dbReference type="ARBA" id="ARBA00022475"/>
    </source>
</evidence>